<accession>A0A9X2GQ27</accession>
<evidence type="ECO:0000256" key="3">
    <source>
        <dbReference type="ARBA" id="ARBA00022576"/>
    </source>
</evidence>
<evidence type="ECO:0000313" key="12">
    <source>
        <dbReference type="Proteomes" id="UP001139648"/>
    </source>
</evidence>
<keyword evidence="12" id="KW-1185">Reference proteome</keyword>
<proteinExistence type="inferred from homology"/>
<dbReference type="Pfam" id="PF08669">
    <property type="entry name" value="GCV_T_C"/>
    <property type="match status" value="1"/>
</dbReference>
<evidence type="ECO:0000256" key="6">
    <source>
        <dbReference type="ARBA" id="ARBA00047665"/>
    </source>
</evidence>
<dbReference type="FunFam" id="2.40.30.110:FF:000003">
    <property type="entry name" value="Aminomethyltransferase"/>
    <property type="match status" value="1"/>
</dbReference>
<comment type="subunit">
    <text evidence="7">The glycine cleavage system is composed of four proteins: P, T, L and H.</text>
</comment>
<evidence type="ECO:0000313" key="11">
    <source>
        <dbReference type="EMBL" id="MCP2361294.1"/>
    </source>
</evidence>
<dbReference type="InterPro" id="IPR022903">
    <property type="entry name" value="GcvT_bac"/>
</dbReference>
<evidence type="ECO:0000256" key="4">
    <source>
        <dbReference type="ARBA" id="ARBA00022679"/>
    </source>
</evidence>
<keyword evidence="3 7" id="KW-0032">Aminotransferase</keyword>
<dbReference type="PANTHER" id="PTHR43757:SF2">
    <property type="entry name" value="AMINOMETHYLTRANSFERASE, MITOCHONDRIAL"/>
    <property type="match status" value="1"/>
</dbReference>
<dbReference type="SUPFAM" id="SSF103025">
    <property type="entry name" value="Folate-binding domain"/>
    <property type="match status" value="1"/>
</dbReference>
<dbReference type="InterPro" id="IPR029043">
    <property type="entry name" value="GcvT/YgfZ_C"/>
</dbReference>
<evidence type="ECO:0000256" key="1">
    <source>
        <dbReference type="ARBA" id="ARBA00008609"/>
    </source>
</evidence>
<evidence type="ECO:0000259" key="9">
    <source>
        <dbReference type="Pfam" id="PF01571"/>
    </source>
</evidence>
<dbReference type="Gene3D" id="3.30.1360.120">
    <property type="entry name" value="Probable tRNA modification gtpase trme, domain 1"/>
    <property type="match status" value="1"/>
</dbReference>
<evidence type="ECO:0000256" key="2">
    <source>
        <dbReference type="ARBA" id="ARBA00012616"/>
    </source>
</evidence>
<dbReference type="Gene3D" id="4.10.1250.10">
    <property type="entry name" value="Aminomethyltransferase fragment"/>
    <property type="match status" value="1"/>
</dbReference>
<feature type="binding site" evidence="8">
    <location>
        <position position="196"/>
    </location>
    <ligand>
        <name>substrate</name>
    </ligand>
</feature>
<feature type="domain" description="Aminomethyltransferase C-terminal" evidence="10">
    <location>
        <begin position="283"/>
        <end position="357"/>
    </location>
</feature>
<dbReference type="EC" id="2.1.2.10" evidence="2 7"/>
<dbReference type="HAMAP" id="MF_00259">
    <property type="entry name" value="GcvT"/>
    <property type="match status" value="1"/>
</dbReference>
<organism evidence="11 12">
    <name type="scientific">Nonomuraea thailandensis</name>
    <dbReference type="NCBI Taxonomy" id="1188745"/>
    <lineage>
        <taxon>Bacteria</taxon>
        <taxon>Bacillati</taxon>
        <taxon>Actinomycetota</taxon>
        <taxon>Actinomycetes</taxon>
        <taxon>Streptosporangiales</taxon>
        <taxon>Streptosporangiaceae</taxon>
        <taxon>Nonomuraea</taxon>
    </lineage>
</organism>
<feature type="domain" description="GCVT N-terminal" evidence="9">
    <location>
        <begin position="8"/>
        <end position="263"/>
    </location>
</feature>
<sequence>MSRPTPLRDVHESLGATLTDFAGWLMPLRYGSESAEHRAVREAAGLFDLSHMGEIFLTGPQAGQALDYALVGHLSALTPGRARYTMIVNERGGVLDDLIVYRLGDEEFMVVANASNYQKVAGELRERAKSYDAVVDDRSDQYALIAVQGPRAQEILATLTDADLDGLKYYAGLPGQVDGRQALIARTGYTGEDGFELFVANQDAVPLWHAITAAGEPHGLRPAGLSSRDTLRLEAGMPLYGNELSAELTPFDAGLGRVVKFDKPGDFVGRSALEAVKDDTPRRRLVGLVARTRRVPRHGYPVTKDGVVVGEVTSGAPSQTLGKPIAMAYVDTGAESGLAVDIRGSHEPMDLVELPFYRRNK</sequence>
<reference evidence="11" key="1">
    <citation type="submission" date="2022-06" db="EMBL/GenBank/DDBJ databases">
        <title>Sequencing the genomes of 1000 actinobacteria strains.</title>
        <authorList>
            <person name="Klenk H.-P."/>
        </authorList>
    </citation>
    <scope>NUCLEOTIDE SEQUENCE</scope>
    <source>
        <strain evidence="11">DSM 46694</strain>
    </source>
</reference>
<dbReference type="GO" id="GO:0005829">
    <property type="term" value="C:cytosol"/>
    <property type="evidence" value="ECO:0007669"/>
    <property type="project" value="TreeGrafter"/>
</dbReference>
<dbReference type="PANTHER" id="PTHR43757">
    <property type="entry name" value="AMINOMETHYLTRANSFERASE"/>
    <property type="match status" value="1"/>
</dbReference>
<dbReference type="RefSeq" id="WP_253750111.1">
    <property type="nucleotide sequence ID" value="NZ_BAABKA010000002.1"/>
</dbReference>
<dbReference type="NCBIfam" id="NF001567">
    <property type="entry name" value="PRK00389.1"/>
    <property type="match status" value="1"/>
</dbReference>
<evidence type="ECO:0000256" key="7">
    <source>
        <dbReference type="HAMAP-Rule" id="MF_00259"/>
    </source>
</evidence>
<dbReference type="FunFam" id="4.10.1250.10:FF:000001">
    <property type="entry name" value="Aminomethyltransferase"/>
    <property type="match status" value="1"/>
</dbReference>
<comment type="catalytic activity">
    <reaction evidence="6 7">
        <text>N(6)-[(R)-S(8)-aminomethyldihydrolipoyl]-L-lysyl-[protein] + (6S)-5,6,7,8-tetrahydrofolate = N(6)-[(R)-dihydrolipoyl]-L-lysyl-[protein] + (6R)-5,10-methylene-5,6,7,8-tetrahydrofolate + NH4(+)</text>
        <dbReference type="Rhea" id="RHEA:16945"/>
        <dbReference type="Rhea" id="RHEA-COMP:10475"/>
        <dbReference type="Rhea" id="RHEA-COMP:10492"/>
        <dbReference type="ChEBI" id="CHEBI:15636"/>
        <dbReference type="ChEBI" id="CHEBI:28938"/>
        <dbReference type="ChEBI" id="CHEBI:57453"/>
        <dbReference type="ChEBI" id="CHEBI:83100"/>
        <dbReference type="ChEBI" id="CHEBI:83143"/>
        <dbReference type="EC" id="2.1.2.10"/>
    </reaction>
</comment>
<dbReference type="SUPFAM" id="SSF101790">
    <property type="entry name" value="Aminomethyltransferase beta-barrel domain"/>
    <property type="match status" value="1"/>
</dbReference>
<evidence type="ECO:0000256" key="5">
    <source>
        <dbReference type="ARBA" id="ARBA00031395"/>
    </source>
</evidence>
<keyword evidence="4 7" id="KW-0808">Transferase</keyword>
<dbReference type="GO" id="GO:0005960">
    <property type="term" value="C:glycine cleavage complex"/>
    <property type="evidence" value="ECO:0007669"/>
    <property type="project" value="InterPro"/>
</dbReference>
<name>A0A9X2GQ27_9ACTN</name>
<dbReference type="GO" id="GO:0008483">
    <property type="term" value="F:transaminase activity"/>
    <property type="evidence" value="ECO:0007669"/>
    <property type="project" value="UniProtKB-KW"/>
</dbReference>
<dbReference type="NCBIfam" id="TIGR00528">
    <property type="entry name" value="gcvT"/>
    <property type="match status" value="1"/>
</dbReference>
<dbReference type="GO" id="GO:0004047">
    <property type="term" value="F:aminomethyltransferase activity"/>
    <property type="evidence" value="ECO:0007669"/>
    <property type="project" value="UniProtKB-UniRule"/>
</dbReference>
<dbReference type="Proteomes" id="UP001139648">
    <property type="component" value="Unassembled WGS sequence"/>
</dbReference>
<evidence type="ECO:0000256" key="8">
    <source>
        <dbReference type="PIRSR" id="PIRSR006487-1"/>
    </source>
</evidence>
<comment type="function">
    <text evidence="7">The glycine cleavage system catalyzes the degradation of glycine.</text>
</comment>
<comment type="similarity">
    <text evidence="1 7">Belongs to the GcvT family.</text>
</comment>
<gene>
    <name evidence="7" type="primary">gcvT</name>
    <name evidence="11" type="ORF">HD597_008314</name>
</gene>
<dbReference type="InterPro" id="IPR006223">
    <property type="entry name" value="GcvT"/>
</dbReference>
<dbReference type="AlphaFoldDB" id="A0A9X2GQ27"/>
<dbReference type="InterPro" id="IPR028896">
    <property type="entry name" value="GcvT/YgfZ/DmdA"/>
</dbReference>
<protein>
    <recommendedName>
        <fullName evidence="2 7">Aminomethyltransferase</fullName>
        <ecNumber evidence="2 7">2.1.2.10</ecNumber>
    </recommendedName>
    <alternativeName>
        <fullName evidence="5 7">Glycine cleavage system T protein</fullName>
    </alternativeName>
</protein>
<dbReference type="Pfam" id="PF01571">
    <property type="entry name" value="GCV_T"/>
    <property type="match status" value="1"/>
</dbReference>
<comment type="caution">
    <text evidence="11">The sequence shown here is derived from an EMBL/GenBank/DDBJ whole genome shotgun (WGS) entry which is preliminary data.</text>
</comment>
<dbReference type="InterPro" id="IPR027266">
    <property type="entry name" value="TrmE/GcvT-like"/>
</dbReference>
<dbReference type="GO" id="GO:0019464">
    <property type="term" value="P:glycine decarboxylation via glycine cleavage system"/>
    <property type="evidence" value="ECO:0007669"/>
    <property type="project" value="UniProtKB-UniRule"/>
</dbReference>
<dbReference type="EMBL" id="JAMZEB010000002">
    <property type="protein sequence ID" value="MCP2361294.1"/>
    <property type="molecule type" value="Genomic_DNA"/>
</dbReference>
<dbReference type="InterPro" id="IPR013977">
    <property type="entry name" value="GcvT_C"/>
</dbReference>
<dbReference type="InterPro" id="IPR006222">
    <property type="entry name" value="GCVT_N"/>
</dbReference>
<dbReference type="Gene3D" id="2.40.30.110">
    <property type="entry name" value="Aminomethyltransferase beta-barrel domains"/>
    <property type="match status" value="1"/>
</dbReference>
<dbReference type="PIRSF" id="PIRSF006487">
    <property type="entry name" value="GcvT"/>
    <property type="match status" value="1"/>
</dbReference>
<dbReference type="Gene3D" id="3.30.70.1400">
    <property type="entry name" value="Aminomethyltransferase beta-barrel domains"/>
    <property type="match status" value="1"/>
</dbReference>
<evidence type="ECO:0000259" key="10">
    <source>
        <dbReference type="Pfam" id="PF08669"/>
    </source>
</evidence>